<accession>A0AAN9KDQ7</accession>
<proteinExistence type="predicted"/>
<evidence type="ECO:0000313" key="3">
    <source>
        <dbReference type="Proteomes" id="UP001367508"/>
    </source>
</evidence>
<feature type="region of interest" description="Disordered" evidence="1">
    <location>
        <begin position="83"/>
        <end position="106"/>
    </location>
</feature>
<evidence type="ECO:0000256" key="1">
    <source>
        <dbReference type="SAM" id="MobiDB-lite"/>
    </source>
</evidence>
<protein>
    <submittedName>
        <fullName evidence="2">Uncharacterized protein</fullName>
    </submittedName>
</protein>
<comment type="caution">
    <text evidence="2">The sequence shown here is derived from an EMBL/GenBank/DDBJ whole genome shotgun (WGS) entry which is preliminary data.</text>
</comment>
<organism evidence="2 3">
    <name type="scientific">Canavalia gladiata</name>
    <name type="common">Sword bean</name>
    <name type="synonym">Dolichos gladiatus</name>
    <dbReference type="NCBI Taxonomy" id="3824"/>
    <lineage>
        <taxon>Eukaryota</taxon>
        <taxon>Viridiplantae</taxon>
        <taxon>Streptophyta</taxon>
        <taxon>Embryophyta</taxon>
        <taxon>Tracheophyta</taxon>
        <taxon>Spermatophyta</taxon>
        <taxon>Magnoliopsida</taxon>
        <taxon>eudicotyledons</taxon>
        <taxon>Gunneridae</taxon>
        <taxon>Pentapetalae</taxon>
        <taxon>rosids</taxon>
        <taxon>fabids</taxon>
        <taxon>Fabales</taxon>
        <taxon>Fabaceae</taxon>
        <taxon>Papilionoideae</taxon>
        <taxon>50 kb inversion clade</taxon>
        <taxon>NPAAA clade</taxon>
        <taxon>indigoferoid/millettioid clade</taxon>
        <taxon>Phaseoleae</taxon>
        <taxon>Canavalia</taxon>
    </lineage>
</organism>
<sequence length="106" mass="11938">MGICKHTIATTKPTTTSWLCISSDLKVLITYLSVFKNRCTAVSIRAISPGLFSSRSMKNQLVSRERSFFILSKNDHQLRKFLNRESSSSEEVGVQPSDESSQSYQD</sequence>
<dbReference type="AlphaFoldDB" id="A0AAN9KDQ7"/>
<keyword evidence="3" id="KW-1185">Reference proteome</keyword>
<dbReference type="Proteomes" id="UP001367508">
    <property type="component" value="Unassembled WGS sequence"/>
</dbReference>
<reference evidence="2 3" key="1">
    <citation type="submission" date="2024-01" db="EMBL/GenBank/DDBJ databases">
        <title>The genomes of 5 underutilized Papilionoideae crops provide insights into root nodulation and disease resistanc.</title>
        <authorList>
            <person name="Jiang F."/>
        </authorList>
    </citation>
    <scope>NUCLEOTIDE SEQUENCE [LARGE SCALE GENOMIC DNA]</scope>
    <source>
        <strain evidence="2">LVBAO_FW01</strain>
        <tissue evidence="2">Leaves</tissue>
    </source>
</reference>
<name>A0AAN9KDQ7_CANGL</name>
<dbReference type="EMBL" id="JAYMYQ010000009">
    <property type="protein sequence ID" value="KAK7313854.1"/>
    <property type="molecule type" value="Genomic_DNA"/>
</dbReference>
<evidence type="ECO:0000313" key="2">
    <source>
        <dbReference type="EMBL" id="KAK7313854.1"/>
    </source>
</evidence>
<feature type="compositionally biased region" description="Polar residues" evidence="1">
    <location>
        <begin position="97"/>
        <end position="106"/>
    </location>
</feature>
<gene>
    <name evidence="2" type="ORF">VNO77_39056</name>
</gene>